<dbReference type="RefSeq" id="WP_130432250.1">
    <property type="nucleotide sequence ID" value="NZ_SGXF01000001.1"/>
</dbReference>
<gene>
    <name evidence="3" type="ORF">EV209_0246</name>
</gene>
<dbReference type="GO" id="GO:0016491">
    <property type="term" value="F:oxidoreductase activity"/>
    <property type="evidence" value="ECO:0007669"/>
    <property type="project" value="InterPro"/>
</dbReference>
<evidence type="ECO:0000313" key="4">
    <source>
        <dbReference type="Proteomes" id="UP000292927"/>
    </source>
</evidence>
<reference evidence="3 4" key="1">
    <citation type="submission" date="2019-02" db="EMBL/GenBank/DDBJ databases">
        <title>Genomic Encyclopedia of Type Strains, Phase IV (KMG-IV): sequencing the most valuable type-strain genomes for metagenomic binning, comparative biology and taxonomic classification.</title>
        <authorList>
            <person name="Goeker M."/>
        </authorList>
    </citation>
    <scope>NUCLEOTIDE SEQUENCE [LARGE SCALE GENOMIC DNA]</scope>
    <source>
        <strain evidence="3 4">DSM 29486</strain>
    </source>
</reference>
<protein>
    <submittedName>
        <fullName evidence="3">Glutamate synthase (NADPH/NADH) small chain</fullName>
    </submittedName>
</protein>
<dbReference type="Proteomes" id="UP000292927">
    <property type="component" value="Unassembled WGS sequence"/>
</dbReference>
<dbReference type="Pfam" id="PF14691">
    <property type="entry name" value="Fer4_20"/>
    <property type="match status" value="1"/>
</dbReference>
<dbReference type="SUPFAM" id="SSF51971">
    <property type="entry name" value="Nucleotide-binding domain"/>
    <property type="match status" value="1"/>
</dbReference>
<evidence type="ECO:0000259" key="1">
    <source>
        <dbReference type="Pfam" id="PF07992"/>
    </source>
</evidence>
<dbReference type="Gene3D" id="1.10.1060.10">
    <property type="entry name" value="Alpha-helical ferredoxin"/>
    <property type="match status" value="1"/>
</dbReference>
<evidence type="ECO:0000313" key="3">
    <source>
        <dbReference type="EMBL" id="RZT02139.1"/>
    </source>
</evidence>
<dbReference type="InterPro" id="IPR028261">
    <property type="entry name" value="DPD_II"/>
</dbReference>
<comment type="caution">
    <text evidence="3">The sequence shown here is derived from an EMBL/GenBank/DDBJ whole genome shotgun (WGS) entry which is preliminary data.</text>
</comment>
<dbReference type="PRINTS" id="PR00368">
    <property type="entry name" value="FADPNR"/>
</dbReference>
<dbReference type="AlphaFoldDB" id="A0A4Q7PMI9"/>
<dbReference type="InterPro" id="IPR023753">
    <property type="entry name" value="FAD/NAD-binding_dom"/>
</dbReference>
<keyword evidence="4" id="KW-1185">Reference proteome</keyword>
<dbReference type="Pfam" id="PF07992">
    <property type="entry name" value="Pyr_redox_2"/>
    <property type="match status" value="1"/>
</dbReference>
<dbReference type="SUPFAM" id="SSF46548">
    <property type="entry name" value="alpha-helical ferredoxin"/>
    <property type="match status" value="1"/>
</dbReference>
<dbReference type="GO" id="GO:0051536">
    <property type="term" value="F:iron-sulfur cluster binding"/>
    <property type="evidence" value="ECO:0007669"/>
    <property type="project" value="InterPro"/>
</dbReference>
<proteinExistence type="predicted"/>
<sequence length="417" mass="46199">MAFNVIQEAKRCLNCKKPRCMEGCPIHTPVPKMIQSFLEGDITRAGEMVFRNNPLSVVCSLICNHENQCEGHCVLNAKGSPVHISNIENYISDNYFDKMRFRQGEKKGMKAAVIGSGPAGLTIAMILAQRGYDITIFESKDKIGGVLRYGIPEFRLPKSLLDKYYHHLVSLGIKVRPNTAIGKVISVEDLFRDGYKAVSIGTGVWWPNTLHIKGETLGHVHYAIHYLVNPDVYELGDRVIIIGAGNAAMDVARTAIRHGSRYVTVFSRTETFAASKIEAEYAMIDGVEFEYNMAPVEITDEGVYFQEVRCDEHEQIVERIGGRRLYPADSVIISVSQGPSRLILQQTSGLHTNQRGLVITDNSGVTDRPGVFASGDVVRGAKTVVEAVAYSKMVADAMDEYMQGLTEEETGDEENDK</sequence>
<dbReference type="OrthoDB" id="9803192at2"/>
<dbReference type="PANTHER" id="PTHR42783">
    <property type="entry name" value="GLUTAMATE SYNTHASE [NADPH] SMALL CHAIN"/>
    <property type="match status" value="1"/>
</dbReference>
<dbReference type="EMBL" id="SGXF01000001">
    <property type="protein sequence ID" value="RZT02139.1"/>
    <property type="molecule type" value="Genomic_DNA"/>
</dbReference>
<dbReference type="InterPro" id="IPR036188">
    <property type="entry name" value="FAD/NAD-bd_sf"/>
</dbReference>
<feature type="domain" description="FAD/NAD(P)-binding" evidence="1">
    <location>
        <begin position="110"/>
        <end position="389"/>
    </location>
</feature>
<dbReference type="PRINTS" id="PR00469">
    <property type="entry name" value="PNDRDTASEII"/>
</dbReference>
<dbReference type="Gene3D" id="3.50.50.60">
    <property type="entry name" value="FAD/NAD(P)-binding domain"/>
    <property type="match status" value="2"/>
</dbReference>
<dbReference type="PANTHER" id="PTHR42783:SF3">
    <property type="entry name" value="GLUTAMATE SYNTHASE [NADPH] SMALL CHAIN-RELATED"/>
    <property type="match status" value="1"/>
</dbReference>
<feature type="domain" description="Dihydroprymidine dehydrogenase" evidence="2">
    <location>
        <begin position="5"/>
        <end position="96"/>
    </location>
</feature>
<name>A0A4Q7PMI9_9FIRM</name>
<dbReference type="InterPro" id="IPR009051">
    <property type="entry name" value="Helical_ferredxn"/>
</dbReference>
<evidence type="ECO:0000259" key="2">
    <source>
        <dbReference type="Pfam" id="PF14691"/>
    </source>
</evidence>
<accession>A0A4Q7PMI9</accession>
<organism evidence="3 4">
    <name type="scientific">Cuneatibacter caecimuris</name>
    <dbReference type="NCBI Taxonomy" id="1796618"/>
    <lineage>
        <taxon>Bacteria</taxon>
        <taxon>Bacillati</taxon>
        <taxon>Bacillota</taxon>
        <taxon>Clostridia</taxon>
        <taxon>Lachnospirales</taxon>
        <taxon>Lachnospiraceae</taxon>
        <taxon>Cuneatibacter</taxon>
    </lineage>
</organism>